<accession>A0A1M6IBW1</accession>
<comment type="similarity">
    <text evidence="2 6">Belongs to the SURF1 family.</text>
</comment>
<dbReference type="CDD" id="cd06662">
    <property type="entry name" value="SURF1"/>
    <property type="match status" value="1"/>
</dbReference>
<reference evidence="8 9" key="1">
    <citation type="submission" date="2016-11" db="EMBL/GenBank/DDBJ databases">
        <authorList>
            <person name="Jaros S."/>
            <person name="Januszkiewicz K."/>
            <person name="Wedrychowicz H."/>
        </authorList>
    </citation>
    <scope>NUCLEOTIDE SEQUENCE [LARGE SCALE GENOMIC DNA]</scope>
    <source>
        <strain evidence="8 9">DSM 12906</strain>
    </source>
</reference>
<dbReference type="STRING" id="1123357.SAMN02745244_02227"/>
<dbReference type="PROSITE" id="PS50895">
    <property type="entry name" value="SURF1"/>
    <property type="match status" value="1"/>
</dbReference>
<keyword evidence="5 6" id="KW-0472">Membrane</keyword>
<evidence type="ECO:0000256" key="7">
    <source>
        <dbReference type="SAM" id="MobiDB-lite"/>
    </source>
</evidence>
<dbReference type="InterPro" id="IPR045214">
    <property type="entry name" value="Surf1/Surf4"/>
</dbReference>
<evidence type="ECO:0000256" key="3">
    <source>
        <dbReference type="ARBA" id="ARBA00022692"/>
    </source>
</evidence>
<proteinExistence type="inferred from homology"/>
<evidence type="ECO:0000313" key="8">
    <source>
        <dbReference type="EMBL" id="SHJ31931.1"/>
    </source>
</evidence>
<keyword evidence="4 6" id="KW-1133">Transmembrane helix</keyword>
<keyword evidence="6" id="KW-1003">Cell membrane</keyword>
<dbReference type="Pfam" id="PF02104">
    <property type="entry name" value="SURF1"/>
    <property type="match status" value="1"/>
</dbReference>
<gene>
    <name evidence="8" type="ORF">SAMN02745244_02227</name>
</gene>
<feature type="transmembrane region" description="Helical" evidence="6">
    <location>
        <begin position="211"/>
        <end position="231"/>
    </location>
</feature>
<dbReference type="EMBL" id="FQZG01000039">
    <property type="protein sequence ID" value="SHJ31931.1"/>
    <property type="molecule type" value="Genomic_DNA"/>
</dbReference>
<evidence type="ECO:0000256" key="6">
    <source>
        <dbReference type="RuleBase" id="RU363076"/>
    </source>
</evidence>
<feature type="transmembrane region" description="Helical" evidence="6">
    <location>
        <begin position="7"/>
        <end position="26"/>
    </location>
</feature>
<evidence type="ECO:0000313" key="9">
    <source>
        <dbReference type="Proteomes" id="UP000184512"/>
    </source>
</evidence>
<keyword evidence="3 6" id="KW-0812">Transmembrane</keyword>
<evidence type="ECO:0000256" key="2">
    <source>
        <dbReference type="ARBA" id="ARBA00007165"/>
    </source>
</evidence>
<evidence type="ECO:0000256" key="1">
    <source>
        <dbReference type="ARBA" id="ARBA00004370"/>
    </source>
</evidence>
<dbReference type="InterPro" id="IPR002994">
    <property type="entry name" value="Surf1/Shy1"/>
</dbReference>
<feature type="region of interest" description="Disordered" evidence="7">
    <location>
        <begin position="240"/>
        <end position="280"/>
    </location>
</feature>
<dbReference type="GO" id="GO:0005886">
    <property type="term" value="C:plasma membrane"/>
    <property type="evidence" value="ECO:0007669"/>
    <property type="project" value="UniProtKB-SubCell"/>
</dbReference>
<evidence type="ECO:0000256" key="4">
    <source>
        <dbReference type="ARBA" id="ARBA00022989"/>
    </source>
</evidence>
<dbReference type="RefSeq" id="WP_073188220.1">
    <property type="nucleotide sequence ID" value="NZ_FQZG01000039.1"/>
</dbReference>
<dbReference type="PANTHER" id="PTHR23427:SF2">
    <property type="entry name" value="SURFEIT LOCUS PROTEIN 1"/>
    <property type="match status" value="1"/>
</dbReference>
<dbReference type="OrthoDB" id="9807214at2"/>
<sequence length="280" mass="30722">MNRQVRRWIAMGVLVVILVITFIQLGEWQLRRLDERRDSNATVQAHEALPVQPYQEVMNREIDEADQWYRVTATGSYTGAQFQVLYRSLDGSYGSEVVAVLATDQGQNLLVNRGFLTRQPGHPDGEMPATLEGTVTVTGYVRRNDGDDENAATPHENQVRLINSDAIGKALGEEVVNGYVSLIESTPSDPGGLTPLHSPNLEDEGPHLSYAFQWFAFTAIAVIGLGVLIRADVRDRRKAKAVAERADAAREGAARGEAAPKDVARDGVGEESEGVREEAR</sequence>
<dbReference type="AlphaFoldDB" id="A0A1M6IBW1"/>
<organism evidence="8 9">
    <name type="scientific">Tessaracoccus bendigoensis DSM 12906</name>
    <dbReference type="NCBI Taxonomy" id="1123357"/>
    <lineage>
        <taxon>Bacteria</taxon>
        <taxon>Bacillati</taxon>
        <taxon>Actinomycetota</taxon>
        <taxon>Actinomycetes</taxon>
        <taxon>Propionibacteriales</taxon>
        <taxon>Propionibacteriaceae</taxon>
        <taxon>Tessaracoccus</taxon>
    </lineage>
</organism>
<evidence type="ECO:0000256" key="5">
    <source>
        <dbReference type="ARBA" id="ARBA00023136"/>
    </source>
</evidence>
<dbReference type="PANTHER" id="PTHR23427">
    <property type="entry name" value="SURFEIT LOCUS PROTEIN"/>
    <property type="match status" value="1"/>
</dbReference>
<name>A0A1M6IBW1_9ACTN</name>
<dbReference type="Proteomes" id="UP000184512">
    <property type="component" value="Unassembled WGS sequence"/>
</dbReference>
<protein>
    <recommendedName>
        <fullName evidence="6">SURF1-like protein</fullName>
    </recommendedName>
</protein>
<comment type="subcellular location">
    <subcellularLocation>
        <location evidence="6">Cell membrane</location>
        <topology evidence="6">Multi-pass membrane protein</topology>
    </subcellularLocation>
    <subcellularLocation>
        <location evidence="1">Membrane</location>
    </subcellularLocation>
</comment>
<keyword evidence="9" id="KW-1185">Reference proteome</keyword>